<dbReference type="RefSeq" id="WP_105998061.1">
    <property type="nucleotide sequence ID" value="NZ_CM009578.1"/>
</dbReference>
<proteinExistence type="predicted"/>
<comment type="caution">
    <text evidence="2">The sequence shown here is derived from an EMBL/GenBank/DDBJ whole genome shotgun (WGS) entry which is preliminary data.</text>
</comment>
<dbReference type="AlphaFoldDB" id="A0A2S8B632"/>
<feature type="transmembrane region" description="Helical" evidence="1">
    <location>
        <begin position="33"/>
        <end position="53"/>
    </location>
</feature>
<gene>
    <name evidence="2" type="ORF">CVO77_04345</name>
</gene>
<dbReference type="EMBL" id="PHFW01000002">
    <property type="protein sequence ID" value="PQM27800.1"/>
    <property type="molecule type" value="Genomic_DNA"/>
</dbReference>
<feature type="transmembrane region" description="Helical" evidence="1">
    <location>
        <begin position="59"/>
        <end position="78"/>
    </location>
</feature>
<evidence type="ECO:0000313" key="3">
    <source>
        <dbReference type="Proteomes" id="UP000238954"/>
    </source>
</evidence>
<organism evidence="2 3">
    <name type="scientific">Sphingopyxis lindanitolerans</name>
    <dbReference type="NCBI Taxonomy" id="2054227"/>
    <lineage>
        <taxon>Bacteria</taxon>
        <taxon>Pseudomonadati</taxon>
        <taxon>Pseudomonadota</taxon>
        <taxon>Alphaproteobacteria</taxon>
        <taxon>Sphingomonadales</taxon>
        <taxon>Sphingomonadaceae</taxon>
        <taxon>Sphingopyxis</taxon>
    </lineage>
</organism>
<keyword evidence="1" id="KW-0472">Membrane</keyword>
<feature type="transmembrane region" description="Helical" evidence="1">
    <location>
        <begin position="6"/>
        <end position="26"/>
    </location>
</feature>
<accession>A0A2S8B632</accession>
<keyword evidence="1" id="KW-1133">Transmembrane helix</keyword>
<keyword evidence="3" id="KW-1185">Reference proteome</keyword>
<feature type="transmembrane region" description="Helical" evidence="1">
    <location>
        <begin position="90"/>
        <end position="108"/>
    </location>
</feature>
<keyword evidence="1" id="KW-0812">Transmembrane</keyword>
<dbReference type="Proteomes" id="UP000238954">
    <property type="component" value="Chromosome"/>
</dbReference>
<evidence type="ECO:0000256" key="1">
    <source>
        <dbReference type="SAM" id="Phobius"/>
    </source>
</evidence>
<evidence type="ECO:0000313" key="2">
    <source>
        <dbReference type="EMBL" id="PQM27800.1"/>
    </source>
</evidence>
<protein>
    <submittedName>
        <fullName evidence="2">Uncharacterized protein</fullName>
    </submittedName>
</protein>
<sequence>MLWAIYLLGALSGLIGSRALTVMARGGVEQRNLVAIILAGFGMLSTFAILIAGFWVFSWYMPVATFILLSVITAFTVTQRSLAPLFVMKPVFDIIAIGCATAFIYLAILQG</sequence>
<name>A0A2S8B632_9SPHN</name>
<reference evidence="3" key="1">
    <citation type="submission" date="2017-11" db="EMBL/GenBank/DDBJ databases">
        <title>The complete genome sequence of Sphingopyxis pomeranensis sp. nov. strain WS5A3p.</title>
        <authorList>
            <person name="Kaminski M.A."/>
        </authorList>
    </citation>
    <scope>NUCLEOTIDE SEQUENCE [LARGE SCALE GENOMIC DNA]</scope>
    <source>
        <strain evidence="3">WS5A3p</strain>
    </source>
</reference>